<dbReference type="EMBL" id="CACVAY010000032">
    <property type="protein sequence ID" value="CAA6806996.1"/>
    <property type="molecule type" value="Genomic_DNA"/>
</dbReference>
<keyword evidence="4 10" id="KW-0378">Hydrolase</keyword>
<comment type="similarity">
    <text evidence="10">Belongs to the RecC family.</text>
</comment>
<dbReference type="InterPro" id="IPR041500">
    <property type="entry name" value="RecC_C"/>
</dbReference>
<feature type="domain" description="RecC C-terminal" evidence="11">
    <location>
        <begin position="775"/>
        <end position="994"/>
    </location>
</feature>
<dbReference type="Gene3D" id="1.10.10.990">
    <property type="match status" value="1"/>
</dbReference>
<evidence type="ECO:0000256" key="10">
    <source>
        <dbReference type="HAMAP-Rule" id="MF_01486"/>
    </source>
</evidence>
<dbReference type="GO" id="GO:0005524">
    <property type="term" value="F:ATP binding"/>
    <property type="evidence" value="ECO:0007669"/>
    <property type="project" value="UniProtKB-UniRule"/>
</dbReference>
<dbReference type="InterPro" id="IPR027417">
    <property type="entry name" value="P-loop_NTPase"/>
</dbReference>
<organism evidence="12">
    <name type="scientific">uncultured Thiotrichaceae bacterium</name>
    <dbReference type="NCBI Taxonomy" id="298394"/>
    <lineage>
        <taxon>Bacteria</taxon>
        <taxon>Pseudomonadati</taxon>
        <taxon>Pseudomonadota</taxon>
        <taxon>Gammaproteobacteria</taxon>
        <taxon>Thiotrichales</taxon>
        <taxon>Thiotrichaceae</taxon>
        <taxon>environmental samples</taxon>
    </lineage>
</organism>
<dbReference type="Pfam" id="PF17946">
    <property type="entry name" value="RecC_C"/>
    <property type="match status" value="1"/>
</dbReference>
<accession>A0A6S6SHW9</accession>
<dbReference type="InterPro" id="IPR006697">
    <property type="entry name" value="RecC"/>
</dbReference>
<evidence type="ECO:0000256" key="1">
    <source>
        <dbReference type="ARBA" id="ARBA00022722"/>
    </source>
</evidence>
<protein>
    <recommendedName>
        <fullName evidence="10">RecBCD enzyme subunit RecC</fullName>
    </recommendedName>
    <alternativeName>
        <fullName evidence="10">Exonuclease V subunit RecC</fullName>
        <shortName evidence="10">ExoV subunit RecC</shortName>
    </alternativeName>
    <alternativeName>
        <fullName evidence="10">Helicase/nuclease RecBCD subunit RecC</fullName>
    </alternativeName>
</protein>
<dbReference type="PIRSF" id="PIRSF000980">
    <property type="entry name" value="RecC"/>
    <property type="match status" value="1"/>
</dbReference>
<evidence type="ECO:0000256" key="7">
    <source>
        <dbReference type="ARBA" id="ARBA00022840"/>
    </source>
</evidence>
<dbReference type="GO" id="GO:0003677">
    <property type="term" value="F:DNA binding"/>
    <property type="evidence" value="ECO:0007669"/>
    <property type="project" value="UniProtKB-UniRule"/>
</dbReference>
<keyword evidence="5 10" id="KW-0347">Helicase</keyword>
<keyword evidence="1 10" id="KW-0540">Nuclease</keyword>
<keyword evidence="7 10" id="KW-0067">ATP-binding</keyword>
<keyword evidence="6 10" id="KW-0269">Exonuclease</keyword>
<dbReference type="Gene3D" id="3.40.50.10930">
    <property type="match status" value="1"/>
</dbReference>
<keyword evidence="9 10" id="KW-0234">DNA repair</keyword>
<dbReference type="Gene3D" id="1.10.10.160">
    <property type="match status" value="1"/>
</dbReference>
<dbReference type="InterPro" id="IPR013986">
    <property type="entry name" value="DExx_box_DNA_helicase_dom_sf"/>
</dbReference>
<evidence type="ECO:0000256" key="4">
    <source>
        <dbReference type="ARBA" id="ARBA00022801"/>
    </source>
</evidence>
<keyword evidence="3 10" id="KW-0227">DNA damage</keyword>
<dbReference type="NCBIfam" id="TIGR01450">
    <property type="entry name" value="recC"/>
    <property type="match status" value="1"/>
</dbReference>
<proteinExistence type="inferred from homology"/>
<evidence type="ECO:0000256" key="8">
    <source>
        <dbReference type="ARBA" id="ARBA00023125"/>
    </source>
</evidence>
<dbReference type="Gene3D" id="3.40.50.300">
    <property type="entry name" value="P-loop containing nucleotide triphosphate hydrolases"/>
    <property type="match status" value="2"/>
</dbReference>
<dbReference type="GO" id="GO:0000724">
    <property type="term" value="P:double-strand break repair via homologous recombination"/>
    <property type="evidence" value="ECO:0007669"/>
    <property type="project" value="UniProtKB-UniRule"/>
</dbReference>
<keyword evidence="8 10" id="KW-0238">DNA-binding</keyword>
<keyword evidence="2 10" id="KW-0547">Nucleotide-binding</keyword>
<dbReference type="AlphaFoldDB" id="A0A6S6SHW9"/>
<comment type="function">
    <text evidence="10">A helicase/nuclease that prepares dsDNA breaks (DSB) for recombinational DNA repair. Binds to DSBs and unwinds DNA via a highly rapid and processive ATP-dependent bidirectional helicase activity. Unwinds dsDNA until it encounters a Chi (crossover hotspot instigator) sequence from the 3' direction. Cuts ssDNA a few nucleotides 3' to the Chi site. The properties and activities of the enzyme are changed at Chi. The Chi-altered holoenzyme produces a long 3'-ssDNA overhang and facilitates RecA-binding to the ssDNA for homologous DNA recombination and repair. Holoenzyme degrades any linearized DNA that is unable to undergo homologous recombination. In the holoenzyme this subunit recognizes the wild-type Chi sequence, and when added to isolated RecB increases its ATP-dependent helicase processivity.</text>
</comment>
<evidence type="ECO:0000256" key="3">
    <source>
        <dbReference type="ARBA" id="ARBA00022763"/>
    </source>
</evidence>
<dbReference type="GO" id="GO:0003678">
    <property type="term" value="F:DNA helicase activity"/>
    <property type="evidence" value="ECO:0007669"/>
    <property type="project" value="UniProtKB-UniRule"/>
</dbReference>
<dbReference type="HAMAP" id="MF_01486">
    <property type="entry name" value="RecC"/>
    <property type="match status" value="1"/>
</dbReference>
<evidence type="ECO:0000256" key="5">
    <source>
        <dbReference type="ARBA" id="ARBA00022806"/>
    </source>
</evidence>
<dbReference type="Pfam" id="PF04257">
    <property type="entry name" value="Exonuc_V_gamma"/>
    <property type="match status" value="1"/>
</dbReference>
<sequence length="1057" mass="122189">MFVLHTSNKAEYLLQHMAMVLESPLSSPFSVECFLIQSQGMERWICQQMAESRAVWSNYDFHFPGKFYNTLIDQLMYDEEKIKPSYTQEQMLWKFEALLRNISMQEEGLLHQYLQGSQLEVKRFQLAKQLAYTYDQYQFLRPDWMTQWQFADCNSLPGDQEWQCQLWQALEAEGKGVRWRVAIEKLQTLSSEKAREFLPERLSVFGISAMSPIYLELIQAVARHIDVHFYLLSPAAGFWGDIKTKQQWQTDQQQDLFAKSISSIEVSDGNPILSMLGQQGRDFQQLLADDAINFDLDFTSFDDDDIPVHSLLEHLQQDLVKTDFSEYEGEVDRSIQLNACHSRMREVEVLRDQIQAAFDADETLELRDVVVMAPDIHQYAPFISAVFYDVSYSIADAMSQQSNQMLDTFTQFLTVAKSRWEWFDVVSILEQPAVYENFGLSATQLDVVKQWIESTNIRWGASAEHREAHHLPAISTTSWQSGLERLLMGYMLDEEEFHDGVLPYVDVEGSTAQALGGLRDFIVMLNIAKQRFSKSHSLEDWSELLIESAQRLFKTDESYRDAFKQLQEYIEELKKGYALNKEPLSLEVILLWLRDYAQQQQSSSGFMRGRLTFCSMLPMRAIPFKVIALIGMNEGEFPRQDVPSDFDLMARSEKRIGDRSLRDDDRYQFLEVLLSVRQQLLLSYVGFSNKTNDAIQPSIVVSELLEVLDKYYKIRQADISYSHPLHAHSAKYFSSDGLFSYSDRHFQMANALQDKNGVPPTWHEPIAEDEEFVEVIALDDLLGFIGHPQRYFAEQVLGLRIPRIDESQGSSEHFDLDGLNLYLQQQQWIEQLLEHDCFDDSSKAVAKGDFPLGISGELRIDDYQAEVAAFVEKIREPHLGTKLDAVPVDIDVKGMRVIGQLNHQYTGGQLFYRFAKMKGKDLLTAWVLHLIAMQARQDCQDSTYLFAKDRDIEFTSIHVDEASALLSIIIDEYLQGRKQLSHFWVGAGMAWYEQKFKPRAKDSQLVAAGKKFSLSWGHEPYWQLFYDEVEDFTIFAPAFEEACERILDPIISMQEKQ</sequence>
<evidence type="ECO:0000256" key="2">
    <source>
        <dbReference type="ARBA" id="ARBA00022741"/>
    </source>
</evidence>
<dbReference type="GO" id="GO:0008854">
    <property type="term" value="F:exodeoxyribonuclease V activity"/>
    <property type="evidence" value="ECO:0007669"/>
    <property type="project" value="InterPro"/>
</dbReference>
<evidence type="ECO:0000259" key="11">
    <source>
        <dbReference type="Pfam" id="PF17946"/>
    </source>
</evidence>
<dbReference type="PANTHER" id="PTHR30591:SF1">
    <property type="entry name" value="RECBCD ENZYME SUBUNIT RECC"/>
    <property type="match status" value="1"/>
</dbReference>
<dbReference type="GO" id="GO:0009338">
    <property type="term" value="C:exodeoxyribonuclease V complex"/>
    <property type="evidence" value="ECO:0007669"/>
    <property type="project" value="InterPro"/>
</dbReference>
<evidence type="ECO:0000256" key="6">
    <source>
        <dbReference type="ARBA" id="ARBA00022839"/>
    </source>
</evidence>
<reference evidence="12" key="1">
    <citation type="submission" date="2020-01" db="EMBL/GenBank/DDBJ databases">
        <authorList>
            <person name="Meier V. D."/>
            <person name="Meier V D."/>
        </authorList>
    </citation>
    <scope>NUCLEOTIDE SEQUENCE</scope>
    <source>
        <strain evidence="12">HLG_WM_MAG_07</strain>
    </source>
</reference>
<evidence type="ECO:0000256" key="9">
    <source>
        <dbReference type="ARBA" id="ARBA00023204"/>
    </source>
</evidence>
<dbReference type="SUPFAM" id="SSF52980">
    <property type="entry name" value="Restriction endonuclease-like"/>
    <property type="match status" value="1"/>
</dbReference>
<dbReference type="SUPFAM" id="SSF52540">
    <property type="entry name" value="P-loop containing nucleoside triphosphate hydrolases"/>
    <property type="match status" value="2"/>
</dbReference>
<dbReference type="InterPro" id="IPR011335">
    <property type="entry name" value="Restrct_endonuc-II-like"/>
</dbReference>
<comment type="miscellaneous">
    <text evidence="10">In the RecBCD complex, RecB has a slow 3'-5' helicase, an exonuclease activity and loads RecA onto ssDNA, RecD has a fast 5'-3' helicase activity, while RecC stimulates the ATPase and processivity of the RecB helicase and contributes to recognition of the Chi site.</text>
</comment>
<dbReference type="PANTHER" id="PTHR30591">
    <property type="entry name" value="RECBCD ENZYME SUBUNIT RECC"/>
    <property type="match status" value="1"/>
</dbReference>
<gene>
    <name evidence="10" type="primary">recC</name>
    <name evidence="12" type="ORF">HELGO_WM12257</name>
</gene>
<comment type="subunit">
    <text evidence="10">Heterotrimer of RecB, RecC and RecD. All subunits contribute to DNA-binding.</text>
</comment>
<name>A0A6S6SHW9_9GAMM</name>
<evidence type="ECO:0000313" key="12">
    <source>
        <dbReference type="EMBL" id="CAA6806996.1"/>
    </source>
</evidence>